<proteinExistence type="predicted"/>
<dbReference type="Proteomes" id="UP001165065">
    <property type="component" value="Unassembled WGS sequence"/>
</dbReference>
<evidence type="ECO:0000313" key="4">
    <source>
        <dbReference type="Proteomes" id="UP001165065"/>
    </source>
</evidence>
<feature type="domain" description="DUF6816" evidence="2">
    <location>
        <begin position="86"/>
        <end position="266"/>
    </location>
</feature>
<name>A0A9W7GJL3_9STRA</name>
<keyword evidence="1" id="KW-0732">Signal</keyword>
<gene>
    <name evidence="3" type="ORF">TrCOL_g920</name>
</gene>
<feature type="chain" id="PRO_5040922003" description="DUF6816 domain-containing protein" evidence="1">
    <location>
        <begin position="21"/>
        <end position="302"/>
    </location>
</feature>
<reference evidence="4" key="1">
    <citation type="journal article" date="2023" name="Commun. Biol.">
        <title>Genome analysis of Parmales, the sister group of diatoms, reveals the evolutionary specialization of diatoms from phago-mixotrophs to photoautotrophs.</title>
        <authorList>
            <person name="Ban H."/>
            <person name="Sato S."/>
            <person name="Yoshikawa S."/>
            <person name="Yamada K."/>
            <person name="Nakamura Y."/>
            <person name="Ichinomiya M."/>
            <person name="Sato N."/>
            <person name="Blanc-Mathieu R."/>
            <person name="Endo H."/>
            <person name="Kuwata A."/>
            <person name="Ogata H."/>
        </authorList>
    </citation>
    <scope>NUCLEOTIDE SEQUENCE [LARGE SCALE GENOMIC DNA]</scope>
</reference>
<dbReference type="OrthoDB" id="40262at2759"/>
<dbReference type="Pfam" id="PF20670">
    <property type="entry name" value="DUF6816"/>
    <property type="match status" value="1"/>
</dbReference>
<feature type="signal peptide" evidence="1">
    <location>
        <begin position="1"/>
        <end position="20"/>
    </location>
</feature>
<keyword evidence="4" id="KW-1185">Reference proteome</keyword>
<dbReference type="EMBL" id="BRYA01000298">
    <property type="protein sequence ID" value="GMI46445.1"/>
    <property type="molecule type" value="Genomic_DNA"/>
</dbReference>
<dbReference type="AlphaFoldDB" id="A0A9W7GJL3"/>
<comment type="caution">
    <text evidence="3">The sequence shown here is derived from an EMBL/GenBank/DDBJ whole genome shotgun (WGS) entry which is preliminary data.</text>
</comment>
<accession>A0A9W7GJL3</accession>
<evidence type="ECO:0000313" key="3">
    <source>
        <dbReference type="EMBL" id="GMI46445.1"/>
    </source>
</evidence>
<evidence type="ECO:0000259" key="2">
    <source>
        <dbReference type="Pfam" id="PF20670"/>
    </source>
</evidence>
<dbReference type="InterPro" id="IPR049213">
    <property type="entry name" value="DUF6816"/>
</dbReference>
<organism evidence="3 4">
    <name type="scientific">Triparma columacea</name>
    <dbReference type="NCBI Taxonomy" id="722753"/>
    <lineage>
        <taxon>Eukaryota</taxon>
        <taxon>Sar</taxon>
        <taxon>Stramenopiles</taxon>
        <taxon>Ochrophyta</taxon>
        <taxon>Bolidophyceae</taxon>
        <taxon>Parmales</taxon>
        <taxon>Triparmaceae</taxon>
        <taxon>Triparma</taxon>
    </lineage>
</organism>
<sequence>MCSKAFSWLACCLLTTEVMTMTSISTHSTRRGMISASSATLLIQGAFSIPNEALAENKNSVVVDDLFSRLEVSTIAPKVPQFQLTSSDLIYPDFLQGLWDVRSRTRSIDAPCGVALFGGEGLLKKATEEIDNSELDLVYSCRFVRGEGGKLVADRAYNIKTIASASMGSVSVLDLSATPNEVKCTLQPSNAGGVLFKVDILALGRKQQYDEASGVYVFDEVGRNVVETVVGGERKSVGLKEVETISTYKLVGEGKVEGRQKSLTYLVPSPDPSTMEFKMWAATGGKPIDVRTYDVTYTKRVT</sequence>
<evidence type="ECO:0000256" key="1">
    <source>
        <dbReference type="SAM" id="SignalP"/>
    </source>
</evidence>
<protein>
    <recommendedName>
        <fullName evidence="2">DUF6816 domain-containing protein</fullName>
    </recommendedName>
</protein>